<reference evidence="1" key="1">
    <citation type="journal article" date="2023" name="Mol. Phylogenet. Evol.">
        <title>Genome-scale phylogeny and comparative genomics of the fungal order Sordariales.</title>
        <authorList>
            <person name="Hensen N."/>
            <person name="Bonometti L."/>
            <person name="Westerberg I."/>
            <person name="Brannstrom I.O."/>
            <person name="Guillou S."/>
            <person name="Cros-Aarteil S."/>
            <person name="Calhoun S."/>
            <person name="Haridas S."/>
            <person name="Kuo A."/>
            <person name="Mondo S."/>
            <person name="Pangilinan J."/>
            <person name="Riley R."/>
            <person name="LaButti K."/>
            <person name="Andreopoulos B."/>
            <person name="Lipzen A."/>
            <person name="Chen C."/>
            <person name="Yan M."/>
            <person name="Daum C."/>
            <person name="Ng V."/>
            <person name="Clum A."/>
            <person name="Steindorff A."/>
            <person name="Ohm R.A."/>
            <person name="Martin F."/>
            <person name="Silar P."/>
            <person name="Natvig D.O."/>
            <person name="Lalanne C."/>
            <person name="Gautier V."/>
            <person name="Ament-Velasquez S.L."/>
            <person name="Kruys A."/>
            <person name="Hutchinson M.I."/>
            <person name="Powell A.J."/>
            <person name="Barry K."/>
            <person name="Miller A.N."/>
            <person name="Grigoriev I.V."/>
            <person name="Debuchy R."/>
            <person name="Gladieux P."/>
            <person name="Hiltunen Thoren M."/>
            <person name="Johannesson H."/>
        </authorList>
    </citation>
    <scope>NUCLEOTIDE SEQUENCE</scope>
    <source>
        <strain evidence="1">CBS 731.68</strain>
    </source>
</reference>
<reference evidence="1" key="2">
    <citation type="submission" date="2023-05" db="EMBL/GenBank/DDBJ databases">
        <authorList>
            <consortium name="Lawrence Berkeley National Laboratory"/>
            <person name="Steindorff A."/>
            <person name="Hensen N."/>
            <person name="Bonometti L."/>
            <person name="Westerberg I."/>
            <person name="Brannstrom I.O."/>
            <person name="Guillou S."/>
            <person name="Cros-Aarteil S."/>
            <person name="Calhoun S."/>
            <person name="Haridas S."/>
            <person name="Kuo A."/>
            <person name="Mondo S."/>
            <person name="Pangilinan J."/>
            <person name="Riley R."/>
            <person name="Labutti K."/>
            <person name="Andreopoulos B."/>
            <person name="Lipzen A."/>
            <person name="Chen C."/>
            <person name="Yanf M."/>
            <person name="Daum C."/>
            <person name="Ng V."/>
            <person name="Clum A."/>
            <person name="Ohm R."/>
            <person name="Martin F."/>
            <person name="Silar P."/>
            <person name="Natvig D."/>
            <person name="Lalanne C."/>
            <person name="Gautier V."/>
            <person name="Ament-Velasquez S.L."/>
            <person name="Kruys A."/>
            <person name="Hutchinson M.I."/>
            <person name="Powell A.J."/>
            <person name="Barry K."/>
            <person name="Miller A.N."/>
            <person name="Grigoriev I.V."/>
            <person name="Debuchy R."/>
            <person name="Gladieux P."/>
            <person name="Thoren M.H."/>
            <person name="Johannesson H."/>
        </authorList>
    </citation>
    <scope>NUCLEOTIDE SEQUENCE</scope>
    <source>
        <strain evidence="1">CBS 731.68</strain>
    </source>
</reference>
<organism evidence="1 2">
    <name type="scientific">Parathielavia appendiculata</name>
    <dbReference type="NCBI Taxonomy" id="2587402"/>
    <lineage>
        <taxon>Eukaryota</taxon>
        <taxon>Fungi</taxon>
        <taxon>Dikarya</taxon>
        <taxon>Ascomycota</taxon>
        <taxon>Pezizomycotina</taxon>
        <taxon>Sordariomycetes</taxon>
        <taxon>Sordariomycetidae</taxon>
        <taxon>Sordariales</taxon>
        <taxon>Chaetomiaceae</taxon>
        <taxon>Parathielavia</taxon>
    </lineage>
</organism>
<name>A0AAN6TPH6_9PEZI</name>
<dbReference type="InterPro" id="IPR029063">
    <property type="entry name" value="SAM-dependent_MTases_sf"/>
</dbReference>
<dbReference type="AlphaFoldDB" id="A0AAN6TPH6"/>
<protein>
    <submittedName>
        <fullName evidence="1">Uncharacterized protein</fullName>
    </submittedName>
</protein>
<evidence type="ECO:0000313" key="2">
    <source>
        <dbReference type="Proteomes" id="UP001302602"/>
    </source>
</evidence>
<dbReference type="EMBL" id="MU853276">
    <property type="protein sequence ID" value="KAK4118245.1"/>
    <property type="molecule type" value="Genomic_DNA"/>
</dbReference>
<dbReference type="SUPFAM" id="SSF53335">
    <property type="entry name" value="S-adenosyl-L-methionine-dependent methyltransferases"/>
    <property type="match status" value="1"/>
</dbReference>
<dbReference type="GeneID" id="87831778"/>
<dbReference type="RefSeq" id="XP_062642018.1">
    <property type="nucleotide sequence ID" value="XM_062795009.1"/>
</dbReference>
<dbReference type="Proteomes" id="UP001302602">
    <property type="component" value="Unassembled WGS sequence"/>
</dbReference>
<evidence type="ECO:0000313" key="1">
    <source>
        <dbReference type="EMBL" id="KAK4118245.1"/>
    </source>
</evidence>
<keyword evidence="2" id="KW-1185">Reference proteome</keyword>
<sequence length="146" mass="16711">MLHAQWRVSYDERLLLCPKERFRGVLDIGTGTGIWAIEFADEDPHLEPGGYFEVKDILLTPKCDDGTLEEMLVEAGFTRVDDVEQKWPTKGWAEGPQLRELGLWSQFTFGRELETISKALLIHGLGWHPEKVSVLCALVRKEFKNL</sequence>
<accession>A0AAN6TPH6</accession>
<gene>
    <name evidence="1" type="ORF">N657DRAFT_659694</name>
</gene>
<proteinExistence type="predicted"/>
<comment type="caution">
    <text evidence="1">The sequence shown here is derived from an EMBL/GenBank/DDBJ whole genome shotgun (WGS) entry which is preliminary data.</text>
</comment>